<protein>
    <submittedName>
        <fullName evidence="1">Uncharacterized protein</fullName>
    </submittedName>
</protein>
<sequence length="87" mass="10375">MIRHKTRRIKFAHRLTFVRSSAHLTKTLFHPQAIKNSAKPFRIAFELELHEKGKKKYEKITSRYQSNDQYDYIIYVCGSTTISTDFH</sequence>
<evidence type="ECO:0000313" key="1">
    <source>
        <dbReference type="EMBL" id="OGW95356.1"/>
    </source>
</evidence>
<dbReference type="EMBL" id="MHFR01000064">
    <property type="protein sequence ID" value="OGW95356.1"/>
    <property type="molecule type" value="Genomic_DNA"/>
</dbReference>
<dbReference type="AlphaFoldDB" id="A0A1G1KR08"/>
<organism evidence="1 2">
    <name type="scientific">Candidatus Danuiimicrobium aquiferis</name>
    <dbReference type="NCBI Taxonomy" id="1801832"/>
    <lineage>
        <taxon>Bacteria</taxon>
        <taxon>Pseudomonadati</taxon>
        <taxon>Candidatus Omnitrophota</taxon>
        <taxon>Candidatus Danuiimicrobium</taxon>
    </lineage>
</organism>
<proteinExistence type="predicted"/>
<gene>
    <name evidence="1" type="ORF">A3G33_06100</name>
</gene>
<reference evidence="1 2" key="1">
    <citation type="journal article" date="2016" name="Nat. Commun.">
        <title>Thousands of microbial genomes shed light on interconnected biogeochemical processes in an aquifer system.</title>
        <authorList>
            <person name="Anantharaman K."/>
            <person name="Brown C.T."/>
            <person name="Hug L.A."/>
            <person name="Sharon I."/>
            <person name="Castelle C.J."/>
            <person name="Probst A.J."/>
            <person name="Thomas B.C."/>
            <person name="Singh A."/>
            <person name="Wilkins M.J."/>
            <person name="Karaoz U."/>
            <person name="Brodie E.L."/>
            <person name="Williams K.H."/>
            <person name="Hubbard S.S."/>
            <person name="Banfield J.F."/>
        </authorList>
    </citation>
    <scope>NUCLEOTIDE SEQUENCE [LARGE SCALE GENOMIC DNA]</scope>
</reference>
<evidence type="ECO:0000313" key="2">
    <source>
        <dbReference type="Proteomes" id="UP000178187"/>
    </source>
</evidence>
<accession>A0A1G1KR08</accession>
<dbReference type="Proteomes" id="UP000178187">
    <property type="component" value="Unassembled WGS sequence"/>
</dbReference>
<comment type="caution">
    <text evidence="1">The sequence shown here is derived from an EMBL/GenBank/DDBJ whole genome shotgun (WGS) entry which is preliminary data.</text>
</comment>
<name>A0A1G1KR08_9BACT</name>